<dbReference type="InParanoid" id="A0A136IZD7"/>
<dbReference type="STRING" id="196109.A0A136IZD7"/>
<dbReference type="EMBL" id="KQ964253">
    <property type="protein sequence ID" value="KXJ90116.1"/>
    <property type="molecule type" value="Genomic_DNA"/>
</dbReference>
<keyword evidence="3" id="KW-1185">Reference proteome</keyword>
<organism evidence="2 3">
    <name type="scientific">Microdochium bolleyi</name>
    <dbReference type="NCBI Taxonomy" id="196109"/>
    <lineage>
        <taxon>Eukaryota</taxon>
        <taxon>Fungi</taxon>
        <taxon>Dikarya</taxon>
        <taxon>Ascomycota</taxon>
        <taxon>Pezizomycotina</taxon>
        <taxon>Sordariomycetes</taxon>
        <taxon>Xylariomycetidae</taxon>
        <taxon>Xylariales</taxon>
        <taxon>Microdochiaceae</taxon>
        <taxon>Microdochium</taxon>
    </lineage>
</organism>
<gene>
    <name evidence="2" type="ORF">Micbo1qcDRAFT_164607</name>
</gene>
<proteinExistence type="predicted"/>
<evidence type="ECO:0000313" key="3">
    <source>
        <dbReference type="Proteomes" id="UP000070501"/>
    </source>
</evidence>
<evidence type="ECO:0000313" key="2">
    <source>
        <dbReference type="EMBL" id="KXJ90116.1"/>
    </source>
</evidence>
<feature type="compositionally biased region" description="Gly residues" evidence="1">
    <location>
        <begin position="31"/>
        <end position="50"/>
    </location>
</feature>
<evidence type="ECO:0000256" key="1">
    <source>
        <dbReference type="SAM" id="MobiDB-lite"/>
    </source>
</evidence>
<dbReference type="Proteomes" id="UP000070501">
    <property type="component" value="Unassembled WGS sequence"/>
</dbReference>
<feature type="non-terminal residue" evidence="2">
    <location>
        <position position="252"/>
    </location>
</feature>
<feature type="compositionally biased region" description="Basic and acidic residues" evidence="1">
    <location>
        <begin position="10"/>
        <end position="26"/>
    </location>
</feature>
<accession>A0A136IZD7</accession>
<protein>
    <submittedName>
        <fullName evidence="2">Uncharacterized protein</fullName>
    </submittedName>
</protein>
<name>A0A136IZD7_9PEZI</name>
<reference evidence="3" key="1">
    <citation type="submission" date="2016-02" db="EMBL/GenBank/DDBJ databases">
        <title>Draft genome sequence of Microdochium bolleyi, a fungal endophyte of beachgrass.</title>
        <authorList>
            <consortium name="DOE Joint Genome Institute"/>
            <person name="David A.S."/>
            <person name="May G."/>
            <person name="Haridas S."/>
            <person name="Lim J."/>
            <person name="Wang M."/>
            <person name="Labutti K."/>
            <person name="Lipzen A."/>
            <person name="Barry K."/>
            <person name="Grigoriev I.V."/>
        </authorList>
    </citation>
    <scope>NUCLEOTIDE SEQUENCE [LARGE SCALE GENOMIC DNA]</scope>
    <source>
        <strain evidence="3">J235TASD1</strain>
    </source>
</reference>
<dbReference type="AlphaFoldDB" id="A0A136IZD7"/>
<sequence length="252" mass="26699">MPNMGAGGGESDHRKILKQIDVDSSRRTSPGPGGDGGGSRNRGDSPGGRPGNMSASSPSGRFYHRSRDSTGSTSSNAAIYGSGVPPEASQALRNGMSGIAQMIDATRKDHRRYGGEGSHTSPMLDSGDRSAGPEPNSAKDNKSFLSFLKRKNKQREDGTSPDDLESPTSPNFFKPQSYGSRLGHAGDGAYDAADTTATFRPGKPGVPRAYILATMDGWNYRMCDVTDCDTAVDLRANICMNLGLQDPMFADI</sequence>
<dbReference type="OrthoDB" id="266718at2759"/>
<feature type="region of interest" description="Disordered" evidence="1">
    <location>
        <begin position="1"/>
        <end position="178"/>
    </location>
</feature>